<organism evidence="1 3">
    <name type="scientific">Stutzerimonas balearica DSM 6083</name>
    <dbReference type="NCBI Taxonomy" id="1123016"/>
    <lineage>
        <taxon>Bacteria</taxon>
        <taxon>Pseudomonadati</taxon>
        <taxon>Pseudomonadota</taxon>
        <taxon>Gammaproteobacteria</taxon>
        <taxon>Pseudomonadales</taxon>
        <taxon>Pseudomonadaceae</taxon>
        <taxon>Stutzerimonas</taxon>
    </lineage>
</organism>
<dbReference type="PROSITE" id="PS51257">
    <property type="entry name" value="PROKAR_LIPOPROTEIN"/>
    <property type="match status" value="1"/>
</dbReference>
<dbReference type="EMBL" id="FNHO01000001">
    <property type="protein sequence ID" value="SDL92109.1"/>
    <property type="molecule type" value="Genomic_DNA"/>
</dbReference>
<dbReference type="Proteomes" id="UP000182276">
    <property type="component" value="Unassembled WGS sequence"/>
</dbReference>
<evidence type="ECO:0008006" key="5">
    <source>
        <dbReference type="Google" id="ProtNLM"/>
    </source>
</evidence>
<reference evidence="3" key="1">
    <citation type="submission" date="2014-03" db="EMBL/GenBank/DDBJ databases">
        <title>Complete genome of Pseudomonas balearica DSM 6083T, a sewage water isolate from an enrichment with 2-methylnaphthalene.</title>
        <authorList>
            <person name="Salva-Serra F."/>
            <person name="Jaen-Luchoro D."/>
            <person name="Busquets A."/>
            <person name="Pena A."/>
            <person name="Gomila M."/>
            <person name="Bosch R."/>
            <person name="Nogales B."/>
            <person name="Garcia-Valdes E."/>
            <person name="Lalucat J."/>
            <person name="Bennasar A."/>
        </authorList>
    </citation>
    <scope>NUCLEOTIDE SEQUENCE [LARGE SCALE GENOMIC DNA]</scope>
    <source>
        <strain evidence="3">DSM 6083</strain>
    </source>
</reference>
<evidence type="ECO:0000313" key="2">
    <source>
        <dbReference type="EMBL" id="SDL92109.1"/>
    </source>
</evidence>
<evidence type="ECO:0000313" key="4">
    <source>
        <dbReference type="Proteomes" id="UP000182276"/>
    </source>
</evidence>
<evidence type="ECO:0000313" key="3">
    <source>
        <dbReference type="Proteomes" id="UP000031271"/>
    </source>
</evidence>
<accession>A0A8D3XXJ9</accession>
<dbReference type="GeneID" id="77258403"/>
<reference evidence="1 3" key="3">
    <citation type="journal article" name="Genome Announc.">
        <title>Complete Genome Sequence of Pseudomonas balearica DSM 6083T.</title>
        <authorList>
            <person name="Bennasar-Figueras A."/>
            <person name="Salva-Serra F."/>
            <person name="Jaen-Luchoro D."/>
            <person name="Segui C."/>
            <person name="Aliaga F."/>
            <person name="Busquets A."/>
            <person name="Gomila M."/>
            <person name="Moore E.R."/>
            <person name="Lalucat J."/>
        </authorList>
    </citation>
    <scope>NUCLEOTIDE SEQUENCE [LARGE SCALE GENOMIC DNA]</scope>
    <source>
        <strain evidence="3">DSM 6083</strain>
        <strain evidence="1">DSM6083</strain>
    </source>
</reference>
<dbReference type="Proteomes" id="UP000031271">
    <property type="component" value="Chromosome"/>
</dbReference>
<dbReference type="EMBL" id="CP007511">
    <property type="protein sequence ID" value="AJE13590.1"/>
    <property type="molecule type" value="Genomic_DNA"/>
</dbReference>
<sequence length="139" mass="15604">MRIVLTLVALSLLGGCSLWMPRHDPSQAWIELDPAADMQALAVDGRELDDGRYFQISPGSHTLDVRYRFEVSGADVGRGSPPLERDCRVRVQYDRFAAGSRYRLAGGAYGFRPTVKLQDVHRYELTRAEEQGCGNFAER</sequence>
<gene>
    <name evidence="1" type="ORF">CL52_00465</name>
    <name evidence="2" type="ORF">SAMN05660875_10192</name>
</gene>
<proteinExistence type="predicted"/>
<dbReference type="AlphaFoldDB" id="A0A8D3XXJ9"/>
<reference evidence="2 4" key="2">
    <citation type="submission" date="2016-10" db="EMBL/GenBank/DDBJ databases">
        <authorList>
            <person name="Varghese N."/>
            <person name="Submissions S."/>
        </authorList>
    </citation>
    <scope>NUCLEOTIDE SEQUENCE [LARGE SCALE GENOMIC DNA]</scope>
    <source>
        <strain evidence="2 4">DSM 6083</strain>
    </source>
</reference>
<name>A0A8D3XXJ9_9GAMM</name>
<keyword evidence="4" id="KW-1185">Reference proteome</keyword>
<protein>
    <recommendedName>
        <fullName evidence="5">Lipoprotein</fullName>
    </recommendedName>
</protein>
<dbReference type="RefSeq" id="WP_041109132.1">
    <property type="nucleotide sequence ID" value="NZ_CP007511.1"/>
</dbReference>
<dbReference type="KEGG" id="pbm:CL52_00465"/>
<evidence type="ECO:0000313" key="1">
    <source>
        <dbReference type="EMBL" id="AJE13590.1"/>
    </source>
</evidence>